<dbReference type="Proteomes" id="UP000016035">
    <property type="component" value="Unassembled WGS sequence"/>
</dbReference>
<protein>
    <submittedName>
        <fullName evidence="1">Uncharacterized protein</fullName>
    </submittedName>
</protein>
<dbReference type="AlphaFoldDB" id="A0A0E2L8Z4"/>
<evidence type="ECO:0000313" key="1">
    <source>
        <dbReference type="EMBL" id="EQX32879.1"/>
    </source>
</evidence>
<dbReference type="RefSeq" id="WP_000667000.1">
    <property type="nucleotide sequence ID" value="NZ_KE701774.1"/>
</dbReference>
<proteinExistence type="predicted"/>
<evidence type="ECO:0000313" key="2">
    <source>
        <dbReference type="Proteomes" id="UP000016035"/>
    </source>
</evidence>
<organism evidence="1 2">
    <name type="scientific">Escherichia coli (strain UMEA 3162-1)</name>
    <dbReference type="NCBI Taxonomy" id="1281200"/>
    <lineage>
        <taxon>Bacteria</taxon>
        <taxon>Pseudomonadati</taxon>
        <taxon>Pseudomonadota</taxon>
        <taxon>Gammaproteobacteria</taxon>
        <taxon>Enterobacterales</taxon>
        <taxon>Enterobacteriaceae</taxon>
        <taxon>Escherichia</taxon>
    </lineage>
</organism>
<sequence length="167" mass="19683">MKFDHLVDVSFHNFVFNGKFDFVELGQTMAWLEQNFVEPDSKNDMGNGFYIWLFGNVEFHFENNKLYMIWCDYLSQIHLGKAIRFDKGILNNVAELNVTRVFNMLVNEGADLQIRRQSPHTLLIHVNRSGVTLWFEADEEQPGDPQNYMLMAFGLTHRDYDARFQYS</sequence>
<reference evidence="2" key="1">
    <citation type="submission" date="2013-07" db="EMBL/GenBank/DDBJ databases">
        <title>The genome sequence of Escherichia coli UMEA 3162-1.</title>
        <authorList>
            <consortium name="The Broad Institute Genome Sequencing Platform"/>
            <consortium name="The Broad Institute Genome Sequencing Center for Infectious Disease"/>
            <person name="Feldgarden M."/>
            <person name="Frimodt-Moller N."/>
            <person name="Leihof R.F."/>
            <person name="Rasmussen L."/>
            <person name="Young S.K."/>
            <person name="Zeng Q."/>
            <person name="Gargeya S."/>
            <person name="Abouelleil A."/>
            <person name="Alvarado L."/>
            <person name="Berlin A.M."/>
            <person name="Chapman S.B."/>
            <person name="Gainer-Dewar J."/>
            <person name="Goldberg J."/>
            <person name="Gnerre S."/>
            <person name="Griggs A."/>
            <person name="Gujja S."/>
            <person name="Hansen M."/>
            <person name="Howarth C."/>
            <person name="Imamovic A."/>
            <person name="Larimer J."/>
            <person name="McCowan C."/>
            <person name="Murphy C."/>
            <person name="Pearson M."/>
            <person name="Poon T."/>
            <person name="Priest M."/>
            <person name="Roberts A."/>
            <person name="Saif S."/>
            <person name="Shea T."/>
            <person name="Sykes S."/>
            <person name="Wortman J."/>
            <person name="Nusbaum C."/>
            <person name="Birren B."/>
        </authorList>
    </citation>
    <scope>NUCLEOTIDE SEQUENCE [LARGE SCALE GENOMIC DNA]</scope>
    <source>
        <strain evidence="2">UMEA 3162-1</strain>
    </source>
</reference>
<comment type="caution">
    <text evidence="1">The sequence shown here is derived from an EMBL/GenBank/DDBJ whole genome shotgun (WGS) entry which is preliminary data.</text>
</comment>
<dbReference type="EMBL" id="AWBU01000003">
    <property type="protein sequence ID" value="EQX32879.1"/>
    <property type="molecule type" value="Genomic_DNA"/>
</dbReference>
<dbReference type="HOGENOM" id="CLU_134444_0_0_6"/>
<gene>
    <name evidence="1" type="ORF">G925_00456</name>
</gene>
<name>A0A0E2L8Z4_ECOU3</name>
<accession>A0A0E2L8Z4</accession>
<dbReference type="PATRIC" id="fig|1281200.3.peg.474"/>